<accession>A0A9X8Y8D1</accession>
<dbReference type="RefSeq" id="WP_132084303.1">
    <property type="nucleotide sequence ID" value="NZ_SLUK01000004.1"/>
</dbReference>
<evidence type="ECO:0000313" key="2">
    <source>
        <dbReference type="EMBL" id="TCL43679.1"/>
    </source>
</evidence>
<dbReference type="InterPro" id="IPR025945">
    <property type="entry name" value="DHHW"/>
</dbReference>
<keyword evidence="1" id="KW-1133">Transmembrane helix</keyword>
<feature type="transmembrane region" description="Helical" evidence="1">
    <location>
        <begin position="12"/>
        <end position="28"/>
    </location>
</feature>
<comment type="caution">
    <text evidence="2">The sequence shown here is derived from an EMBL/GenBank/DDBJ whole genome shotgun (WGS) entry which is preliminary data.</text>
</comment>
<dbReference type="AlphaFoldDB" id="A0A9X8Y8D1"/>
<organism evidence="2 3">
    <name type="scientific">Harryflintia acetispora</name>
    <dbReference type="NCBI Taxonomy" id="1849041"/>
    <lineage>
        <taxon>Bacteria</taxon>
        <taxon>Bacillati</taxon>
        <taxon>Bacillota</taxon>
        <taxon>Clostridia</taxon>
        <taxon>Eubacteriales</taxon>
        <taxon>Oscillospiraceae</taxon>
        <taxon>Harryflintia</taxon>
    </lineage>
</organism>
<keyword evidence="1" id="KW-0472">Membrane</keyword>
<keyword evidence="1" id="KW-0812">Transmembrane</keyword>
<proteinExistence type="predicted"/>
<name>A0A9X8Y8D1_9FIRM</name>
<sequence length="380" mass="44287">MLKKTLRALREYPWVILFALFILSYTVLDMSFTNKSYSELENRPLKTRPKMSFSALMSGDYDEKFDAYINDQFFGRDGWITLKSRTESALLKTENNEIVYGKDGYLFKKYDRIDGEKYQANERYIREFFEKYPQQEITFCVVPNSYEILKDKLPAGLSLVDEAAEIERLYAGLPDNVTAQNVYPTLWEHRDDYIYYRTDHHWTTYGAYLAVCAYAGERGMIPPPLEAIDSQKVPNFYGTYFSKAKKAGAKADVITYYEVPVRSVTVADEERDGLYDLQKFETRDKYAAFLWGNNNRTVIESDQNLNKVEGKKTRVLLIKDSYGNCFAPFLCYLYDEVVIADLRYLPKASDLMEDGQYDDVLLMYNFESLASDGYLAKLRY</sequence>
<dbReference type="Pfam" id="PF14286">
    <property type="entry name" value="DHHW"/>
    <property type="match status" value="1"/>
</dbReference>
<keyword evidence="3" id="KW-1185">Reference proteome</keyword>
<reference evidence="2 3" key="1">
    <citation type="submission" date="2019-03" db="EMBL/GenBank/DDBJ databases">
        <title>Genomic Encyclopedia of Type Strains, Phase IV (KMG-IV): sequencing the most valuable type-strain genomes for metagenomic binning, comparative biology and taxonomic classification.</title>
        <authorList>
            <person name="Goeker M."/>
        </authorList>
    </citation>
    <scope>NUCLEOTIDE SEQUENCE [LARGE SCALE GENOMIC DNA]</scope>
    <source>
        <strain evidence="2 3">DSM 100433</strain>
    </source>
</reference>
<gene>
    <name evidence="2" type="ORF">EDD78_10413</name>
</gene>
<dbReference type="EMBL" id="SLUK01000004">
    <property type="protein sequence ID" value="TCL43679.1"/>
    <property type="molecule type" value="Genomic_DNA"/>
</dbReference>
<evidence type="ECO:0000313" key="3">
    <source>
        <dbReference type="Proteomes" id="UP000294682"/>
    </source>
</evidence>
<dbReference type="Proteomes" id="UP000294682">
    <property type="component" value="Unassembled WGS sequence"/>
</dbReference>
<evidence type="ECO:0000256" key="1">
    <source>
        <dbReference type="SAM" id="Phobius"/>
    </source>
</evidence>
<protein>
    <submittedName>
        <fullName evidence="2">DHHW motif protein</fullName>
    </submittedName>
</protein>